<name>A0A2I2KIB7_9ACTN</name>
<dbReference type="Gene3D" id="3.30.70.20">
    <property type="match status" value="1"/>
</dbReference>
<evidence type="ECO:0000313" key="8">
    <source>
        <dbReference type="EMBL" id="SNQ45412.1"/>
    </source>
</evidence>
<dbReference type="GO" id="GO:0046872">
    <property type="term" value="F:metal ion binding"/>
    <property type="evidence" value="ECO:0007669"/>
    <property type="project" value="UniProtKB-KW"/>
</dbReference>
<proteinExistence type="predicted"/>
<keyword evidence="9" id="KW-1185">Reference proteome</keyword>
<evidence type="ECO:0000256" key="5">
    <source>
        <dbReference type="ARBA" id="ARBA00023004"/>
    </source>
</evidence>
<evidence type="ECO:0000256" key="1">
    <source>
        <dbReference type="ARBA" id="ARBA00001927"/>
    </source>
</evidence>
<keyword evidence="6" id="KW-0411">Iron-sulfur</keyword>
<evidence type="ECO:0000256" key="7">
    <source>
        <dbReference type="ARBA" id="ARBA00023291"/>
    </source>
</evidence>
<dbReference type="Proteomes" id="UP000234331">
    <property type="component" value="Unassembled WGS sequence"/>
</dbReference>
<keyword evidence="7" id="KW-0003">3Fe-4S</keyword>
<keyword evidence="3" id="KW-0479">Metal-binding</keyword>
<dbReference type="SUPFAM" id="SSF54862">
    <property type="entry name" value="4Fe-4S ferredoxins"/>
    <property type="match status" value="1"/>
</dbReference>
<sequence length="69" mass="7351">MTMTRIEALQERCIGAGNCVDVAEKYFDLGDDGLVVALRETVEDGDESLVRRAVGICPATAILLHDAGS</sequence>
<dbReference type="GO" id="GO:0051538">
    <property type="term" value="F:3 iron, 4 sulfur cluster binding"/>
    <property type="evidence" value="ECO:0007669"/>
    <property type="project" value="UniProtKB-KW"/>
</dbReference>
<protein>
    <recommendedName>
        <fullName evidence="10">Ferredoxin</fullName>
    </recommendedName>
</protein>
<keyword evidence="5" id="KW-0408">Iron</keyword>
<evidence type="ECO:0000256" key="4">
    <source>
        <dbReference type="ARBA" id="ARBA00022982"/>
    </source>
</evidence>
<organism evidence="8 9">
    <name type="scientific">Frankia canadensis</name>
    <dbReference type="NCBI Taxonomy" id="1836972"/>
    <lineage>
        <taxon>Bacteria</taxon>
        <taxon>Bacillati</taxon>
        <taxon>Actinomycetota</taxon>
        <taxon>Actinomycetes</taxon>
        <taxon>Frankiales</taxon>
        <taxon>Frankiaceae</taxon>
        <taxon>Frankia</taxon>
    </lineage>
</organism>
<dbReference type="AlphaFoldDB" id="A0A2I2KIB7"/>
<comment type="cofactor">
    <cofactor evidence="1">
        <name>[3Fe-4S] cluster</name>
        <dbReference type="ChEBI" id="CHEBI:21137"/>
    </cofactor>
</comment>
<gene>
    <name evidence="8" type="ORF">FRACA_10171</name>
</gene>
<dbReference type="EMBL" id="FZMO01000001">
    <property type="protein sequence ID" value="SNQ45412.1"/>
    <property type="molecule type" value="Genomic_DNA"/>
</dbReference>
<evidence type="ECO:0000256" key="6">
    <source>
        <dbReference type="ARBA" id="ARBA00023014"/>
    </source>
</evidence>
<keyword evidence="2" id="KW-0813">Transport</keyword>
<dbReference type="InterPro" id="IPR051269">
    <property type="entry name" value="Fe-S_cluster_ET"/>
</dbReference>
<dbReference type="PANTHER" id="PTHR36923">
    <property type="entry name" value="FERREDOXIN"/>
    <property type="match status" value="1"/>
</dbReference>
<dbReference type="PANTHER" id="PTHR36923:SF3">
    <property type="entry name" value="FERREDOXIN"/>
    <property type="match status" value="1"/>
</dbReference>
<accession>A0A2I2KIB7</accession>
<evidence type="ECO:0000256" key="3">
    <source>
        <dbReference type="ARBA" id="ARBA00022723"/>
    </source>
</evidence>
<keyword evidence="4" id="KW-0249">Electron transport</keyword>
<evidence type="ECO:0008006" key="10">
    <source>
        <dbReference type="Google" id="ProtNLM"/>
    </source>
</evidence>
<evidence type="ECO:0000313" key="9">
    <source>
        <dbReference type="Proteomes" id="UP000234331"/>
    </source>
</evidence>
<evidence type="ECO:0000256" key="2">
    <source>
        <dbReference type="ARBA" id="ARBA00022448"/>
    </source>
</evidence>
<reference evidence="8 9" key="1">
    <citation type="submission" date="2017-06" db="EMBL/GenBank/DDBJ databases">
        <authorList>
            <person name="Kim H.J."/>
            <person name="Triplett B.A."/>
        </authorList>
    </citation>
    <scope>NUCLEOTIDE SEQUENCE [LARGE SCALE GENOMIC DNA]</scope>
    <source>
        <strain evidence="8">FRACA_ARgP5</strain>
    </source>
</reference>
<dbReference type="Pfam" id="PF13459">
    <property type="entry name" value="Fer4_15"/>
    <property type="match status" value="1"/>
</dbReference>